<accession>A0A420ZDH7</accession>
<dbReference type="InterPro" id="IPR001021">
    <property type="entry name" value="Ribosomal_bL25_long"/>
</dbReference>
<dbReference type="EMBL" id="QMNG01000002">
    <property type="protein sequence ID" value="RLC37677.1"/>
    <property type="molecule type" value="Genomic_DNA"/>
</dbReference>
<dbReference type="HAMAP" id="MF_01334">
    <property type="entry name" value="Ribosomal_bL25_CTC"/>
    <property type="match status" value="1"/>
</dbReference>
<feature type="compositionally biased region" description="Acidic residues" evidence="6">
    <location>
        <begin position="193"/>
        <end position="213"/>
    </location>
</feature>
<dbReference type="PANTHER" id="PTHR33284:SF1">
    <property type="entry name" value="RIBOSOMAL PROTEIN L25_GLN-TRNA SYNTHETASE, ANTI-CODON-BINDING DOMAIN-CONTAINING PROTEIN"/>
    <property type="match status" value="1"/>
</dbReference>
<dbReference type="InterPro" id="IPR029751">
    <property type="entry name" value="Ribosomal_L25_dom"/>
</dbReference>
<dbReference type="InterPro" id="IPR020056">
    <property type="entry name" value="Rbsml_bL25/Gln-tRNA_synth_N"/>
</dbReference>
<feature type="region of interest" description="Disordered" evidence="6">
    <location>
        <begin position="188"/>
        <end position="247"/>
    </location>
</feature>
<evidence type="ECO:0000256" key="5">
    <source>
        <dbReference type="HAMAP-Rule" id="MF_01334"/>
    </source>
</evidence>
<dbReference type="GO" id="GO:0003735">
    <property type="term" value="F:structural constituent of ribosome"/>
    <property type="evidence" value="ECO:0007669"/>
    <property type="project" value="InterPro"/>
</dbReference>
<feature type="domain" description="Large ribosomal subunit protein bL25 L25" evidence="7">
    <location>
        <begin position="15"/>
        <end position="99"/>
    </location>
</feature>
<keyword evidence="4 5" id="KW-0687">Ribonucleoprotein</keyword>
<dbReference type="InterPro" id="IPR020057">
    <property type="entry name" value="Ribosomal_bL25_b-dom"/>
</dbReference>
<evidence type="ECO:0000259" key="7">
    <source>
        <dbReference type="Pfam" id="PF01386"/>
    </source>
</evidence>
<dbReference type="Gene3D" id="2.40.240.10">
    <property type="entry name" value="Ribosomal Protein L25, Chain P"/>
    <property type="match status" value="1"/>
</dbReference>
<dbReference type="InterPro" id="IPR020930">
    <property type="entry name" value="Ribosomal_uL5_bac-type"/>
</dbReference>
<comment type="function">
    <text evidence="5">This is one of the proteins that binds to the 5S RNA in the ribosome where it forms part of the central protuberance.</text>
</comment>
<dbReference type="InterPro" id="IPR037121">
    <property type="entry name" value="Ribosomal_bL25_C"/>
</dbReference>
<dbReference type="Proteomes" id="UP000281261">
    <property type="component" value="Unassembled WGS sequence"/>
</dbReference>
<protein>
    <recommendedName>
        <fullName evidence="5">Large ribosomal subunit protein bL25</fullName>
    </recommendedName>
    <alternativeName>
        <fullName evidence="5">General stress protein CTC</fullName>
    </alternativeName>
</protein>
<evidence type="ECO:0000256" key="1">
    <source>
        <dbReference type="ARBA" id="ARBA00022730"/>
    </source>
</evidence>
<organism evidence="9 10">
    <name type="scientific">candidate division Kazan bacterium</name>
    <dbReference type="NCBI Taxonomy" id="2202143"/>
    <lineage>
        <taxon>Bacteria</taxon>
        <taxon>Bacteria division Kazan-3B-28</taxon>
    </lineage>
</organism>
<comment type="subunit">
    <text evidence="5">Part of the 50S ribosomal subunit; part of the 5S rRNA/L5/L18/L25 subcomplex. Contacts the 5S rRNA. Binds to the 5S rRNA independently of L5 and L18.</text>
</comment>
<dbReference type="PANTHER" id="PTHR33284">
    <property type="entry name" value="RIBOSOMAL PROTEIN L25/GLN-TRNA SYNTHETASE, ANTI-CODON-BINDING DOMAIN-CONTAINING PROTEIN"/>
    <property type="match status" value="1"/>
</dbReference>
<dbReference type="SUPFAM" id="SSF50715">
    <property type="entry name" value="Ribosomal protein L25-like"/>
    <property type="match status" value="1"/>
</dbReference>
<keyword evidence="1 5" id="KW-0699">rRNA-binding</keyword>
<dbReference type="GO" id="GO:0022625">
    <property type="term" value="C:cytosolic large ribosomal subunit"/>
    <property type="evidence" value="ECO:0007669"/>
    <property type="project" value="TreeGrafter"/>
</dbReference>
<evidence type="ECO:0000256" key="3">
    <source>
        <dbReference type="ARBA" id="ARBA00022980"/>
    </source>
</evidence>
<dbReference type="Pfam" id="PF01386">
    <property type="entry name" value="Ribosomal_L25p"/>
    <property type="match status" value="1"/>
</dbReference>
<comment type="similarity">
    <text evidence="5">Belongs to the bacterial ribosomal protein bL25 family. CTC subfamily.</text>
</comment>
<evidence type="ECO:0000313" key="10">
    <source>
        <dbReference type="Proteomes" id="UP000281261"/>
    </source>
</evidence>
<dbReference type="GO" id="GO:0006412">
    <property type="term" value="P:translation"/>
    <property type="evidence" value="ECO:0007669"/>
    <property type="project" value="UniProtKB-UniRule"/>
</dbReference>
<name>A0A420ZDH7_UNCK3</name>
<feature type="domain" description="Large ribosomal subunit protein bL25 beta" evidence="8">
    <location>
        <begin position="108"/>
        <end position="192"/>
    </location>
</feature>
<evidence type="ECO:0000256" key="2">
    <source>
        <dbReference type="ARBA" id="ARBA00022884"/>
    </source>
</evidence>
<comment type="caution">
    <text evidence="9">The sequence shown here is derived from an EMBL/GenBank/DDBJ whole genome shotgun (WGS) entry which is preliminary data.</text>
</comment>
<evidence type="ECO:0000256" key="6">
    <source>
        <dbReference type="SAM" id="MobiDB-lite"/>
    </source>
</evidence>
<reference evidence="9 10" key="1">
    <citation type="submission" date="2018-06" db="EMBL/GenBank/DDBJ databases">
        <title>Extensive metabolic versatility and redundancy in microbially diverse, dynamic hydrothermal sediments.</title>
        <authorList>
            <person name="Dombrowski N."/>
            <person name="Teske A."/>
            <person name="Baker B.J."/>
        </authorList>
    </citation>
    <scope>NUCLEOTIDE SEQUENCE [LARGE SCALE GENOMIC DNA]</scope>
    <source>
        <strain evidence="9">B79_G16</strain>
    </source>
</reference>
<evidence type="ECO:0000313" key="9">
    <source>
        <dbReference type="EMBL" id="RLC37677.1"/>
    </source>
</evidence>
<evidence type="ECO:0000259" key="8">
    <source>
        <dbReference type="Pfam" id="PF14693"/>
    </source>
</evidence>
<keyword evidence="3 5" id="KW-0689">Ribosomal protein</keyword>
<sequence>MYTIASVMVIGEYTIEAKLRDKQSTASFVRKLGNIPAVIYGKETEPLSVQIDSVSLKRLYREAGESSLVQLKLDDEERLILFKEPQYDPRTGEIIHIDLYQIKLGESIKAEVQLVFEGEAPAVEQEDGVLVTNKDKVEIECLPRDLPKDIKVDISGLKNIDDSLAIKDLQVPEGVKILDDPEDSVVVVTPPREEEEEPAVSEDEAIEDVEVEGEEKAAEAGSIEEDKGETEAADDKAAKGGEDTKGK</sequence>
<dbReference type="Pfam" id="PF14693">
    <property type="entry name" value="Ribosomal_TL5_C"/>
    <property type="match status" value="1"/>
</dbReference>
<dbReference type="CDD" id="cd00495">
    <property type="entry name" value="Ribosomal_L25_TL5_CTC"/>
    <property type="match status" value="1"/>
</dbReference>
<keyword evidence="2 5" id="KW-0694">RNA-binding</keyword>
<dbReference type="Gene3D" id="2.170.120.20">
    <property type="entry name" value="Ribosomal protein L25, beta domain"/>
    <property type="match status" value="1"/>
</dbReference>
<dbReference type="GO" id="GO:0008097">
    <property type="term" value="F:5S rRNA binding"/>
    <property type="evidence" value="ECO:0007669"/>
    <property type="project" value="InterPro"/>
</dbReference>
<evidence type="ECO:0000256" key="4">
    <source>
        <dbReference type="ARBA" id="ARBA00023274"/>
    </source>
</evidence>
<feature type="compositionally biased region" description="Basic and acidic residues" evidence="6">
    <location>
        <begin position="229"/>
        <end position="247"/>
    </location>
</feature>
<dbReference type="InterPro" id="IPR011035">
    <property type="entry name" value="Ribosomal_bL25/Gln-tRNA_synth"/>
</dbReference>
<dbReference type="AlphaFoldDB" id="A0A420ZDH7"/>
<gene>
    <name evidence="5" type="primary">rplY</name>
    <name evidence="5" type="synonym">ctc</name>
    <name evidence="9" type="ORF">DRH29_01105</name>
</gene>
<proteinExistence type="inferred from homology"/>
<dbReference type="NCBIfam" id="TIGR00731">
    <property type="entry name" value="bL25_bact_ctc"/>
    <property type="match status" value="1"/>
</dbReference>